<reference evidence="1" key="2">
    <citation type="journal article" date="2015" name="Fish Shellfish Immunol.">
        <title>Early steps in the European eel (Anguilla anguilla)-Vibrio vulnificus interaction in the gills: Role of the RtxA13 toxin.</title>
        <authorList>
            <person name="Callol A."/>
            <person name="Pajuelo D."/>
            <person name="Ebbesson L."/>
            <person name="Teles M."/>
            <person name="MacKenzie S."/>
            <person name="Amaro C."/>
        </authorList>
    </citation>
    <scope>NUCLEOTIDE SEQUENCE</scope>
</reference>
<evidence type="ECO:0000313" key="1">
    <source>
        <dbReference type="EMBL" id="JAH33069.1"/>
    </source>
</evidence>
<name>A0A0E9RVC0_ANGAN</name>
<organism evidence="1">
    <name type="scientific">Anguilla anguilla</name>
    <name type="common">European freshwater eel</name>
    <name type="synonym">Muraena anguilla</name>
    <dbReference type="NCBI Taxonomy" id="7936"/>
    <lineage>
        <taxon>Eukaryota</taxon>
        <taxon>Metazoa</taxon>
        <taxon>Chordata</taxon>
        <taxon>Craniata</taxon>
        <taxon>Vertebrata</taxon>
        <taxon>Euteleostomi</taxon>
        <taxon>Actinopterygii</taxon>
        <taxon>Neopterygii</taxon>
        <taxon>Teleostei</taxon>
        <taxon>Anguilliformes</taxon>
        <taxon>Anguillidae</taxon>
        <taxon>Anguilla</taxon>
    </lineage>
</organism>
<protein>
    <submittedName>
        <fullName evidence="1">Uncharacterized protein</fullName>
    </submittedName>
</protein>
<dbReference type="AlphaFoldDB" id="A0A0E9RVC0"/>
<reference evidence="1" key="1">
    <citation type="submission" date="2014-11" db="EMBL/GenBank/DDBJ databases">
        <authorList>
            <person name="Amaro Gonzalez C."/>
        </authorList>
    </citation>
    <scope>NUCLEOTIDE SEQUENCE</scope>
</reference>
<dbReference type="EMBL" id="GBXM01075508">
    <property type="protein sequence ID" value="JAH33069.1"/>
    <property type="molecule type" value="Transcribed_RNA"/>
</dbReference>
<accession>A0A0E9RVC0</accession>
<sequence length="31" mass="3757">MLFIFTPHRQETVERSQCRTTQFFSSKQGCY</sequence>
<proteinExistence type="predicted"/>